<evidence type="ECO:0000256" key="3">
    <source>
        <dbReference type="ARBA" id="ARBA00022801"/>
    </source>
</evidence>
<feature type="non-terminal residue" evidence="5">
    <location>
        <position position="1"/>
    </location>
</feature>
<dbReference type="Pfam" id="PF00692">
    <property type="entry name" value="dUTPase"/>
    <property type="match status" value="1"/>
</dbReference>
<keyword evidence="3" id="KW-0378">Hydrolase</keyword>
<organism evidence="5 6">
    <name type="scientific">Mystacornis crossleyi</name>
    <dbReference type="NCBI Taxonomy" id="98133"/>
    <lineage>
        <taxon>Eukaryota</taxon>
        <taxon>Metazoa</taxon>
        <taxon>Chordata</taxon>
        <taxon>Craniata</taxon>
        <taxon>Vertebrata</taxon>
        <taxon>Euteleostomi</taxon>
        <taxon>Archelosauria</taxon>
        <taxon>Archosauria</taxon>
        <taxon>Dinosauria</taxon>
        <taxon>Saurischia</taxon>
        <taxon>Theropoda</taxon>
        <taxon>Coelurosauria</taxon>
        <taxon>Aves</taxon>
        <taxon>Neognathae</taxon>
        <taxon>Neoaves</taxon>
        <taxon>Telluraves</taxon>
        <taxon>Australaves</taxon>
        <taxon>Passeriformes</taxon>
        <taxon>Sylvioidea</taxon>
        <taxon>Timaliidae</taxon>
        <taxon>Mystacornis</taxon>
    </lineage>
</organism>
<dbReference type="AlphaFoldDB" id="A0A7L2SML3"/>
<dbReference type="InterPro" id="IPR036157">
    <property type="entry name" value="dUTPase-like_sf"/>
</dbReference>
<protein>
    <submittedName>
        <fullName evidence="5">POK9 protein</fullName>
    </submittedName>
</protein>
<dbReference type="EMBL" id="VYZQ01068016">
    <property type="protein sequence ID" value="NXS22521.1"/>
    <property type="molecule type" value="Genomic_DNA"/>
</dbReference>
<keyword evidence="1" id="KW-0645">Protease</keyword>
<keyword evidence="2" id="KW-0064">Aspartyl protease</keyword>
<keyword evidence="6" id="KW-1185">Reference proteome</keyword>
<dbReference type="SUPFAM" id="SSF51283">
    <property type="entry name" value="dUTPase-like"/>
    <property type="match status" value="1"/>
</dbReference>
<dbReference type="Proteomes" id="UP000537747">
    <property type="component" value="Unassembled WGS sequence"/>
</dbReference>
<evidence type="ECO:0000313" key="6">
    <source>
        <dbReference type="Proteomes" id="UP000537747"/>
    </source>
</evidence>
<dbReference type="InterPro" id="IPR029054">
    <property type="entry name" value="dUTPase-like"/>
</dbReference>
<dbReference type="Gene3D" id="2.70.40.10">
    <property type="match status" value="1"/>
</dbReference>
<feature type="domain" description="Peptidase A2" evidence="4">
    <location>
        <begin position="144"/>
        <end position="158"/>
    </location>
</feature>
<sequence length="158" mass="16630">RGSVSCDLAMGTRITISDRQVHVVPSTVSGPTGHGLSALLLGRSSTSKQGIFVLPGVTDADYTGIIKIMLCVLNPLITIPQGSKIAQLFPFQGLTLNKGQKERGNQGFGSSGPLLVAFTQAITDEKPTRSVTLRGPDDQTLPNKMMLLDSGADVTIIP</sequence>
<dbReference type="PANTHER" id="PTHR19422">
    <property type="entry name" value="GAG RETROVIRAL POLYPROTEIN"/>
    <property type="match status" value="1"/>
</dbReference>
<dbReference type="GO" id="GO:0004190">
    <property type="term" value="F:aspartic-type endopeptidase activity"/>
    <property type="evidence" value="ECO:0007669"/>
    <property type="project" value="UniProtKB-KW"/>
</dbReference>
<evidence type="ECO:0000256" key="2">
    <source>
        <dbReference type="ARBA" id="ARBA00022750"/>
    </source>
</evidence>
<evidence type="ECO:0000259" key="4">
    <source>
        <dbReference type="PROSITE" id="PS50175"/>
    </source>
</evidence>
<reference evidence="5 6" key="1">
    <citation type="submission" date="2019-09" db="EMBL/GenBank/DDBJ databases">
        <title>Bird 10,000 Genomes (B10K) Project - Family phase.</title>
        <authorList>
            <person name="Zhang G."/>
        </authorList>
    </citation>
    <scope>NUCLEOTIDE SEQUENCE [LARGE SCALE GENOMIC DNA]</scope>
    <source>
        <strain evidence="5">B10K-DU-002-82</strain>
    </source>
</reference>
<accession>A0A7L2SML3</accession>
<evidence type="ECO:0000313" key="5">
    <source>
        <dbReference type="EMBL" id="NXS22521.1"/>
    </source>
</evidence>
<dbReference type="CDD" id="cd07557">
    <property type="entry name" value="trimeric_dUTPase"/>
    <property type="match status" value="1"/>
</dbReference>
<proteinExistence type="predicted"/>
<dbReference type="InterPro" id="IPR033704">
    <property type="entry name" value="dUTPase_trimeric"/>
</dbReference>
<evidence type="ECO:0000256" key="1">
    <source>
        <dbReference type="ARBA" id="ARBA00022670"/>
    </source>
</evidence>
<dbReference type="PANTHER" id="PTHR19422:SF123">
    <property type="entry name" value="RT1 CLASS I, LOCUS CE15"/>
    <property type="match status" value="1"/>
</dbReference>
<dbReference type="InterPro" id="IPR051592">
    <property type="entry name" value="HERV-K_Pro_peptidase_A2"/>
</dbReference>
<dbReference type="InterPro" id="IPR001995">
    <property type="entry name" value="Peptidase_A2_cat"/>
</dbReference>
<dbReference type="OrthoDB" id="9900537at2759"/>
<feature type="non-terminal residue" evidence="5">
    <location>
        <position position="158"/>
    </location>
</feature>
<gene>
    <name evidence="5" type="primary">Ervk9_4</name>
    <name evidence="5" type="ORF">MYSCRO_R07799</name>
</gene>
<dbReference type="GO" id="GO:0006508">
    <property type="term" value="P:proteolysis"/>
    <property type="evidence" value="ECO:0007669"/>
    <property type="project" value="UniProtKB-KW"/>
</dbReference>
<name>A0A7L2SML3_9PASS</name>
<dbReference type="PROSITE" id="PS50175">
    <property type="entry name" value="ASP_PROT_RETROV"/>
    <property type="match status" value="1"/>
</dbReference>
<comment type="caution">
    <text evidence="5">The sequence shown here is derived from an EMBL/GenBank/DDBJ whole genome shotgun (WGS) entry which is preliminary data.</text>
</comment>